<feature type="domain" description="OmpR/PhoB-type" evidence="4">
    <location>
        <begin position="2"/>
        <end position="100"/>
    </location>
</feature>
<dbReference type="InterPro" id="IPR036388">
    <property type="entry name" value="WH-like_DNA-bd_sf"/>
</dbReference>
<dbReference type="SUPFAM" id="SSF48452">
    <property type="entry name" value="TPR-like"/>
    <property type="match status" value="2"/>
</dbReference>
<keyword evidence="2" id="KW-0802">TPR repeat</keyword>
<dbReference type="InterPro" id="IPR016032">
    <property type="entry name" value="Sig_transdc_resp-reg_C-effctor"/>
</dbReference>
<dbReference type="Proteomes" id="UP000051802">
    <property type="component" value="Unassembled WGS sequence"/>
</dbReference>
<evidence type="ECO:0000313" key="6">
    <source>
        <dbReference type="Proteomes" id="UP000051802"/>
    </source>
</evidence>
<keyword evidence="1 3" id="KW-0238">DNA-binding</keyword>
<proteinExistence type="predicted"/>
<dbReference type="Gene3D" id="1.10.10.10">
    <property type="entry name" value="Winged helix-like DNA-binding domain superfamily/Winged helix DNA-binding domain"/>
    <property type="match status" value="1"/>
</dbReference>
<protein>
    <submittedName>
        <fullName evidence="5">Transcriptional regulator</fullName>
    </submittedName>
</protein>
<dbReference type="PROSITE" id="PS51755">
    <property type="entry name" value="OMPR_PHOB"/>
    <property type="match status" value="1"/>
</dbReference>
<keyword evidence="6" id="KW-1185">Reference proteome</keyword>
<gene>
    <name evidence="5" type="ORF">ARC20_12300</name>
</gene>
<dbReference type="STRING" id="676599.ARC20_12300"/>
<dbReference type="GO" id="GO:0003677">
    <property type="term" value="F:DNA binding"/>
    <property type="evidence" value="ECO:0007669"/>
    <property type="project" value="UniProtKB-UniRule"/>
</dbReference>
<dbReference type="GO" id="GO:0006355">
    <property type="term" value="P:regulation of DNA-templated transcription"/>
    <property type="evidence" value="ECO:0007669"/>
    <property type="project" value="InterPro"/>
</dbReference>
<dbReference type="OrthoDB" id="5932494at2"/>
<feature type="repeat" description="TPR" evidence="2">
    <location>
        <begin position="225"/>
        <end position="258"/>
    </location>
</feature>
<dbReference type="Pfam" id="PF00486">
    <property type="entry name" value="Trans_reg_C"/>
    <property type="match status" value="1"/>
</dbReference>
<dbReference type="Gene3D" id="1.25.40.10">
    <property type="entry name" value="Tetratricopeptide repeat domain"/>
    <property type="match status" value="2"/>
</dbReference>
<dbReference type="InterPro" id="IPR001867">
    <property type="entry name" value="OmpR/PhoB-type_DNA-bd"/>
</dbReference>
<evidence type="ECO:0000256" key="1">
    <source>
        <dbReference type="ARBA" id="ARBA00023125"/>
    </source>
</evidence>
<organism evidence="5 6">
    <name type="scientific">Stenotrophomonas panacihumi</name>
    <dbReference type="NCBI Taxonomy" id="676599"/>
    <lineage>
        <taxon>Bacteria</taxon>
        <taxon>Pseudomonadati</taxon>
        <taxon>Pseudomonadota</taxon>
        <taxon>Gammaproteobacteria</taxon>
        <taxon>Lysobacterales</taxon>
        <taxon>Lysobacteraceae</taxon>
        <taxon>Stenotrophomonas</taxon>
    </lineage>
</organism>
<name>A0A0R0AF01_9GAMM</name>
<accession>A0A0R0AF01</accession>
<feature type="DNA-binding region" description="OmpR/PhoB-type" evidence="3">
    <location>
        <begin position="2"/>
        <end position="100"/>
    </location>
</feature>
<dbReference type="CDD" id="cd00383">
    <property type="entry name" value="trans_reg_C"/>
    <property type="match status" value="1"/>
</dbReference>
<dbReference type="SMART" id="SM00028">
    <property type="entry name" value="TPR"/>
    <property type="match status" value="3"/>
</dbReference>
<dbReference type="PROSITE" id="PS50005">
    <property type="entry name" value="TPR"/>
    <property type="match status" value="1"/>
</dbReference>
<dbReference type="EMBL" id="LLXU01000092">
    <property type="protein sequence ID" value="KRG41010.1"/>
    <property type="molecule type" value="Genomic_DNA"/>
</dbReference>
<dbReference type="SUPFAM" id="SSF46894">
    <property type="entry name" value="C-terminal effector domain of the bipartite response regulators"/>
    <property type="match status" value="1"/>
</dbReference>
<evidence type="ECO:0000313" key="5">
    <source>
        <dbReference type="EMBL" id="KRG41010.1"/>
    </source>
</evidence>
<evidence type="ECO:0000256" key="3">
    <source>
        <dbReference type="PROSITE-ProRule" id="PRU01091"/>
    </source>
</evidence>
<evidence type="ECO:0000259" key="4">
    <source>
        <dbReference type="PROSITE" id="PS51755"/>
    </source>
</evidence>
<reference evidence="5 6" key="1">
    <citation type="submission" date="2015-10" db="EMBL/GenBank/DDBJ databases">
        <title>Genome sequencing and analysis of members of genus Stenotrophomonas.</title>
        <authorList>
            <person name="Patil P.P."/>
            <person name="Midha S."/>
            <person name="Patil P.B."/>
        </authorList>
    </citation>
    <scope>NUCLEOTIDE SEQUENCE [LARGE SCALE GENOMIC DNA]</scope>
    <source>
        <strain evidence="5 6">JCM 16536</strain>
    </source>
</reference>
<dbReference type="InterPro" id="IPR011990">
    <property type="entry name" value="TPR-like_helical_dom_sf"/>
</dbReference>
<evidence type="ECO:0000256" key="2">
    <source>
        <dbReference type="PROSITE-ProRule" id="PRU00339"/>
    </source>
</evidence>
<dbReference type="RefSeq" id="WP_057647435.1">
    <property type="nucleotide sequence ID" value="NZ_LLXU01000092.1"/>
</dbReference>
<dbReference type="AlphaFoldDB" id="A0A0R0AF01"/>
<dbReference type="InterPro" id="IPR019734">
    <property type="entry name" value="TPR_rpt"/>
</dbReference>
<dbReference type="SMART" id="SM00862">
    <property type="entry name" value="Trans_reg_C"/>
    <property type="match status" value="1"/>
</dbReference>
<dbReference type="GO" id="GO:0000160">
    <property type="term" value="P:phosphorelay signal transduction system"/>
    <property type="evidence" value="ECO:0007669"/>
    <property type="project" value="InterPro"/>
</dbReference>
<sequence>MTAHYRLLDLDIDLPRQRVTRDGRRLDVAGLSFQLLAYLLAQGQRVVGFDELMQAVWAPAVVNEETVTQRVKLLRQALGDDARQPRYLRSVRGQGYQLVEAPQALAVPAVNDAPKRAWRWAALAAALVGLAVAGALAWRTARPPVASPLLTRAAYYAGIGQAENNERAIALYRQALAQSPDSPLALAGLSRALSARTCLYNGDGAQAQEGVSLAQRLLRQAPNDAKAWAAQGYAFDCLGDMRRAVEGYEQALRRDASDDNSRASLAYLYQEQGRLADALHGNFALRDPSRVRFRDVQVARELELLGFTAAAERRHRTNFELFPDNVFSNIAWPRFLLSQGRIDEAAVALKQAFARHTPHPELWRLQGELALLAGDRGAAADAFAAGSRLRPHQSMPATLAALYGEPLPDAAWIDARLQRLRGDTYGWPDAALEAALLEQQRGHAEAALGALRAAITAGFRDRAWLATTPLFAELRRTPGFAAVLAQIDRDVAAQRAQVAQADWRPRDLP</sequence>
<comment type="caution">
    <text evidence="5">The sequence shown here is derived from an EMBL/GenBank/DDBJ whole genome shotgun (WGS) entry which is preliminary data.</text>
</comment>